<dbReference type="Pfam" id="PF22543">
    <property type="entry name" value="Rieske_4"/>
    <property type="match status" value="1"/>
</dbReference>
<dbReference type="GO" id="GO:0046872">
    <property type="term" value="F:metal ion binding"/>
    <property type="evidence" value="ECO:0007669"/>
    <property type="project" value="UniProtKB-KW"/>
</dbReference>
<gene>
    <name evidence="7" type="ORF">LAMO00422_LOCUS22640</name>
</gene>
<evidence type="ECO:0000256" key="5">
    <source>
        <dbReference type="ARBA" id="ARBA00034078"/>
    </source>
</evidence>
<dbReference type="PANTHER" id="PTHR21496:SF0">
    <property type="entry name" value="RIESKE DOMAIN-CONTAINING PROTEIN"/>
    <property type="match status" value="1"/>
</dbReference>
<dbReference type="InterPro" id="IPR054716">
    <property type="entry name" value="Sol_Rieske_ferrdox_dom"/>
</dbReference>
<dbReference type="AlphaFoldDB" id="A0A7S0DSQ6"/>
<evidence type="ECO:0000313" key="7">
    <source>
        <dbReference type="EMBL" id="CAD8463677.1"/>
    </source>
</evidence>
<dbReference type="InterPro" id="IPR036922">
    <property type="entry name" value="Rieske_2Fe-2S_sf"/>
</dbReference>
<comment type="cofactor">
    <cofactor evidence="5">
        <name>[2Fe-2S] cluster</name>
        <dbReference type="ChEBI" id="CHEBI:190135"/>
    </cofactor>
</comment>
<accession>A0A7S0DSQ6</accession>
<proteinExistence type="predicted"/>
<organism evidence="7">
    <name type="scientific">Amorphochlora amoebiformis</name>
    <dbReference type="NCBI Taxonomy" id="1561963"/>
    <lineage>
        <taxon>Eukaryota</taxon>
        <taxon>Sar</taxon>
        <taxon>Rhizaria</taxon>
        <taxon>Cercozoa</taxon>
        <taxon>Chlorarachniophyceae</taxon>
        <taxon>Amorphochlora</taxon>
    </lineage>
</organism>
<dbReference type="SUPFAM" id="SSF50022">
    <property type="entry name" value="ISP domain"/>
    <property type="match status" value="1"/>
</dbReference>
<dbReference type="InterPro" id="IPR017941">
    <property type="entry name" value="Rieske_2Fe-2S"/>
</dbReference>
<reference evidence="7" key="1">
    <citation type="submission" date="2021-01" db="EMBL/GenBank/DDBJ databases">
        <authorList>
            <person name="Corre E."/>
            <person name="Pelletier E."/>
            <person name="Niang G."/>
            <person name="Scheremetjew M."/>
            <person name="Finn R."/>
            <person name="Kale V."/>
            <person name="Holt S."/>
            <person name="Cochrane G."/>
            <person name="Meng A."/>
            <person name="Brown T."/>
            <person name="Cohen L."/>
        </authorList>
    </citation>
    <scope>NUCLEOTIDE SEQUENCE</scope>
    <source>
        <strain evidence="7">CCMP2058</strain>
    </source>
</reference>
<evidence type="ECO:0000259" key="6">
    <source>
        <dbReference type="PROSITE" id="PS51296"/>
    </source>
</evidence>
<keyword evidence="4" id="KW-0411">Iron-sulfur</keyword>
<dbReference type="PROSITE" id="PS51296">
    <property type="entry name" value="RIESKE"/>
    <property type="match status" value="1"/>
</dbReference>
<evidence type="ECO:0000256" key="2">
    <source>
        <dbReference type="ARBA" id="ARBA00022723"/>
    </source>
</evidence>
<sequence length="161" mass="18307">MSAEGSGKQKGEFVGTVKQLEDAKGMLRVEVLSDDKKSTRHLLVLLHDKKIYALDGRCFHAGAPLQMGDIEDFDGHTCIKCPWHSYRIDIKTGDHIQEVYSADRTKRKVRINAKCQRTHRVQLDKNGNIFVTIESLDTRMKSDEYAMISEKSPPKIITLSF</sequence>
<protein>
    <recommendedName>
        <fullName evidence="6">Rieske domain-containing protein</fullName>
    </recommendedName>
</protein>
<keyword evidence="3" id="KW-0408">Iron</keyword>
<dbReference type="Gene3D" id="2.102.10.10">
    <property type="entry name" value="Rieske [2Fe-2S] iron-sulphur domain"/>
    <property type="match status" value="1"/>
</dbReference>
<name>A0A7S0DSQ6_9EUKA</name>
<dbReference type="EMBL" id="HBEM01033161">
    <property type="protein sequence ID" value="CAD8463677.1"/>
    <property type="molecule type" value="Transcribed_RNA"/>
</dbReference>
<feature type="domain" description="Rieske" evidence="6">
    <location>
        <begin position="47"/>
        <end position="93"/>
    </location>
</feature>
<keyword evidence="2" id="KW-0479">Metal-binding</keyword>
<evidence type="ECO:0000256" key="1">
    <source>
        <dbReference type="ARBA" id="ARBA00022714"/>
    </source>
</evidence>
<dbReference type="PANTHER" id="PTHR21496">
    <property type="entry name" value="FERREDOXIN-RELATED"/>
    <property type="match status" value="1"/>
</dbReference>
<dbReference type="GO" id="GO:0051537">
    <property type="term" value="F:2 iron, 2 sulfur cluster binding"/>
    <property type="evidence" value="ECO:0007669"/>
    <property type="project" value="UniProtKB-KW"/>
</dbReference>
<keyword evidence="1" id="KW-0001">2Fe-2S</keyword>
<evidence type="ECO:0000256" key="3">
    <source>
        <dbReference type="ARBA" id="ARBA00023004"/>
    </source>
</evidence>
<evidence type="ECO:0000256" key="4">
    <source>
        <dbReference type="ARBA" id="ARBA00023014"/>
    </source>
</evidence>
<dbReference type="CDD" id="cd03467">
    <property type="entry name" value="Rieske"/>
    <property type="match status" value="1"/>
</dbReference>